<dbReference type="InterPro" id="IPR050717">
    <property type="entry name" value="C2H2-ZF_Transcription_Reg"/>
</dbReference>
<evidence type="ECO:0000256" key="9">
    <source>
        <dbReference type="SAM" id="Phobius"/>
    </source>
</evidence>
<proteinExistence type="inferred from homology"/>
<sequence length="1317" mass="149875">MATPLLESNICRLCTAEFDHGFNIFESSNLSHQLDTIINRYLPLKVLDDGKLPRHICQSCNQTIIDISTFFDVLIAGQRRLRELWKEETERQRKEKKLSEKAVYYEDVNIDIPGGVSFFDCNHTISLAIEGREAPRRKPGRPRKPKPTEVELEFLITSDTQKTNEEQPAPEDIVDPEQALELMFKEAEEKRLTTGDVSGMRRRRRLPQRFPGEVQGKELEAILKDEGVIEPDEENEENLVEEEDEEVELQMNRETQNELEKGSDEENAMSMILEESEVEDSRSYIRNSAFKVKMKSKVGRPKKRRFVCEYCGKSFLHSGHFAHHIRTRHEQSQFICLTCKVSFATKEELNNHQKEVQHTGEGISEVQIMEETDRELDESTEVELKCASCEKTFPLQSALTNHIVTQHITENSNVCDLCGKTFSHPSSVIYHKEVAHSKSAYVCTICKKGFKHKQLLQRHSLVHSDDRPFVCDVCGATFKTRANLYNHSNIHSEEKPYQCTFCDAKFSHKTSLILHTRWHTGEKPYTCKYCDKSFSQGGNLQEHMRIHTGEKPFSCEVCSKRFTTSSQHRLHMKRHTGERPWKCEYCGKDFLHKDSWKCHLRRHRGEKPFSCPVCPRTFTEQWALKKHVRLHTGEKPYACNICSKSFSDLSNLQKHKKIHKNLQPPMDDVAILGDTSASAPVSNDGDGAENAVSALTDGQHIFYVTADQTQLVIRTIGSEEAGLISDGNIEYSSMMDNDVAMVHLDEDESQQLNVELQSEQTDDSESVLAIVGEDGADDVQQAIEITTEDGRRVTLLIPANVSGSTVSGCTCHIDLHSRVTRFVTHSVHLDSTNSIASKLFDFDFPVNLDGWTNQNLVLALKHVWGVVLVASNVQVNVLKEERRRLYGLNLRASAFNYPPCLFATRAPLRNHSSVPSYVGVCNDIVTWISKHFRMKLTYVPTNTSDIVKDGLIPALIKQIVNGEVDIIPYAFAPSVTLLQQLDFTITLRVEDYNLLQQWPKEESRLIAYIRPFSYEVWLLFFGSTGIVVIFMAILTHYHHQLGTSWNSTNFMNAFNHHTIYVITVITGQGNSISPKVKFPLRLIAGVWCLTMVVLVNAYSSTLMSYLTVPKLTPIVNTLTELAASRDSQLTIDFESDMSRMFMEASSGPYKIIGNSLRNNPQLLIKSGSLEGMNNVLLRGNVYFANRPTVKYLMSMDMKSHTKCRLTSSDPIPYIRTYSMGLPKGSQHNWIINHDLQYLQESGLLDHWLKQYTPNVDKCMVGKSKAHERMIPFSLLDLSSAFLLLGIGIGLCLFAFLLELITSLHAYQRERINRLVVP</sequence>
<dbReference type="Pfam" id="PF07776">
    <property type="entry name" value="zf-AD"/>
    <property type="match status" value="1"/>
</dbReference>
<feature type="domain" description="C2H2-type" evidence="10">
    <location>
        <begin position="525"/>
        <end position="552"/>
    </location>
</feature>
<feature type="region of interest" description="Disordered" evidence="8">
    <location>
        <begin position="130"/>
        <end position="149"/>
    </location>
</feature>
<feature type="transmembrane region" description="Helical" evidence="9">
    <location>
        <begin position="1277"/>
        <end position="1300"/>
    </location>
</feature>
<dbReference type="Pfam" id="PF00096">
    <property type="entry name" value="zf-C2H2"/>
    <property type="match status" value="7"/>
</dbReference>
<reference evidence="12 13" key="1">
    <citation type="journal article" date="2023" name="Nucleic Acids Res.">
        <title>The hologenome of Daphnia magna reveals possible DNA methylation and microbiome-mediated evolution of the host genome.</title>
        <authorList>
            <person name="Chaturvedi A."/>
            <person name="Li X."/>
            <person name="Dhandapani V."/>
            <person name="Marshall H."/>
            <person name="Kissane S."/>
            <person name="Cuenca-Cambronero M."/>
            <person name="Asole G."/>
            <person name="Calvet F."/>
            <person name="Ruiz-Romero M."/>
            <person name="Marangio P."/>
            <person name="Guigo R."/>
            <person name="Rago D."/>
            <person name="Mirbahai L."/>
            <person name="Eastwood N."/>
            <person name="Colbourne J.K."/>
            <person name="Zhou J."/>
            <person name="Mallon E."/>
            <person name="Orsini L."/>
        </authorList>
    </citation>
    <scope>NUCLEOTIDE SEQUENCE [LARGE SCALE GENOMIC DNA]</scope>
    <source>
        <strain evidence="12">LRV0_1</strain>
    </source>
</reference>
<evidence type="ECO:0000259" key="11">
    <source>
        <dbReference type="PROSITE" id="PS51915"/>
    </source>
</evidence>
<evidence type="ECO:0000256" key="8">
    <source>
        <dbReference type="SAM" id="MobiDB-lite"/>
    </source>
</evidence>
<feature type="domain" description="C2H2-type" evidence="10">
    <location>
        <begin position="334"/>
        <end position="363"/>
    </location>
</feature>
<feature type="domain" description="C2H2-type" evidence="10">
    <location>
        <begin position="384"/>
        <end position="412"/>
    </location>
</feature>
<keyword evidence="3" id="KW-0677">Repeat</keyword>
<dbReference type="PROSITE" id="PS51915">
    <property type="entry name" value="ZAD"/>
    <property type="match status" value="1"/>
</dbReference>
<feature type="domain" description="C2H2-type" evidence="10">
    <location>
        <begin position="609"/>
        <end position="636"/>
    </location>
</feature>
<feature type="transmembrane region" description="Helical" evidence="9">
    <location>
        <begin position="1078"/>
        <end position="1098"/>
    </location>
</feature>
<dbReference type="Proteomes" id="UP001234178">
    <property type="component" value="Unassembled WGS sequence"/>
</dbReference>
<dbReference type="InterPro" id="IPR013087">
    <property type="entry name" value="Znf_C2H2_type"/>
</dbReference>
<evidence type="ECO:0000256" key="4">
    <source>
        <dbReference type="ARBA" id="ARBA00022771"/>
    </source>
</evidence>
<dbReference type="SUPFAM" id="SSF53850">
    <property type="entry name" value="Periplasmic binding protein-like II"/>
    <property type="match status" value="1"/>
</dbReference>
<evidence type="ECO:0000313" key="13">
    <source>
        <dbReference type="Proteomes" id="UP001234178"/>
    </source>
</evidence>
<dbReference type="InterPro" id="IPR036236">
    <property type="entry name" value="Znf_C2H2_sf"/>
</dbReference>
<comment type="caution">
    <text evidence="12">The sequence shown here is derived from an EMBL/GenBank/DDBJ whole genome shotgun (WGS) entry which is preliminary data.</text>
</comment>
<dbReference type="EMBL" id="JAOYFB010000002">
    <property type="protein sequence ID" value="KAK4007744.1"/>
    <property type="molecule type" value="Genomic_DNA"/>
</dbReference>
<feature type="domain" description="C2H2-type" evidence="10">
    <location>
        <begin position="413"/>
        <end position="441"/>
    </location>
</feature>
<dbReference type="InterPro" id="IPR012934">
    <property type="entry name" value="Znf_AD"/>
</dbReference>
<dbReference type="PROSITE" id="PS50157">
    <property type="entry name" value="ZINC_FINGER_C2H2_2"/>
    <property type="match status" value="12"/>
</dbReference>
<evidence type="ECO:0000256" key="3">
    <source>
        <dbReference type="ARBA" id="ARBA00022737"/>
    </source>
</evidence>
<keyword evidence="13" id="KW-1185">Reference proteome</keyword>
<evidence type="ECO:0000256" key="6">
    <source>
        <dbReference type="PROSITE-ProRule" id="PRU00042"/>
    </source>
</evidence>
<feature type="compositionally biased region" description="Basic and acidic residues" evidence="8">
    <location>
        <begin position="255"/>
        <end position="264"/>
    </location>
</feature>
<name>A0ABQ9Z4C0_9CRUS</name>
<keyword evidence="9" id="KW-0812">Transmembrane</keyword>
<feature type="region of interest" description="Disordered" evidence="8">
    <location>
        <begin position="232"/>
        <end position="265"/>
    </location>
</feature>
<keyword evidence="9" id="KW-0472">Membrane</keyword>
<feature type="binding site" evidence="7">
    <location>
        <position position="14"/>
    </location>
    <ligand>
        <name>Zn(2+)</name>
        <dbReference type="ChEBI" id="CHEBI:29105"/>
    </ligand>
</feature>
<organism evidence="12 13">
    <name type="scientific">Daphnia magna</name>
    <dbReference type="NCBI Taxonomy" id="35525"/>
    <lineage>
        <taxon>Eukaryota</taxon>
        <taxon>Metazoa</taxon>
        <taxon>Ecdysozoa</taxon>
        <taxon>Arthropoda</taxon>
        <taxon>Crustacea</taxon>
        <taxon>Branchiopoda</taxon>
        <taxon>Diplostraca</taxon>
        <taxon>Cladocera</taxon>
        <taxon>Anomopoda</taxon>
        <taxon>Daphniidae</taxon>
        <taxon>Daphnia</taxon>
    </lineage>
</organism>
<dbReference type="SMART" id="SM00355">
    <property type="entry name" value="ZnF_C2H2"/>
    <property type="match status" value="12"/>
</dbReference>
<feature type="domain" description="C2H2-type" evidence="10">
    <location>
        <begin position="497"/>
        <end position="524"/>
    </location>
</feature>
<keyword evidence="5 7" id="KW-0862">Zinc</keyword>
<dbReference type="SUPFAM" id="SSF57716">
    <property type="entry name" value="Glucocorticoid receptor-like (DNA-binding domain)"/>
    <property type="match status" value="1"/>
</dbReference>
<evidence type="ECO:0000313" key="12">
    <source>
        <dbReference type="EMBL" id="KAK4007744.1"/>
    </source>
</evidence>
<protein>
    <submittedName>
        <fullName evidence="12">Uncharacterized protein</fullName>
    </submittedName>
</protein>
<dbReference type="InterPro" id="IPR001320">
    <property type="entry name" value="Iontro_rcpt_C"/>
</dbReference>
<evidence type="ECO:0000256" key="7">
    <source>
        <dbReference type="PROSITE-ProRule" id="PRU01263"/>
    </source>
</evidence>
<feature type="domain" description="C2H2-type" evidence="10">
    <location>
        <begin position="553"/>
        <end position="580"/>
    </location>
</feature>
<feature type="compositionally biased region" description="Acidic residues" evidence="8">
    <location>
        <begin position="232"/>
        <end position="248"/>
    </location>
</feature>
<dbReference type="PANTHER" id="PTHR14196:SF12">
    <property type="entry name" value="ZINC FINGER PROTEIN 208-LIKE"/>
    <property type="match status" value="1"/>
</dbReference>
<feature type="binding site" evidence="7">
    <location>
        <position position="57"/>
    </location>
    <ligand>
        <name>Zn(2+)</name>
        <dbReference type="ChEBI" id="CHEBI:29105"/>
    </ligand>
</feature>
<feature type="binding site" evidence="7">
    <location>
        <position position="60"/>
    </location>
    <ligand>
        <name>Zn(2+)</name>
        <dbReference type="ChEBI" id="CHEBI:29105"/>
    </ligand>
</feature>
<feature type="domain" description="C2H2-type" evidence="10">
    <location>
        <begin position="581"/>
        <end position="608"/>
    </location>
</feature>
<evidence type="ECO:0000256" key="2">
    <source>
        <dbReference type="ARBA" id="ARBA00022723"/>
    </source>
</evidence>
<dbReference type="Gene3D" id="1.10.287.70">
    <property type="match status" value="1"/>
</dbReference>
<feature type="domain" description="C2H2-type" evidence="10">
    <location>
        <begin position="469"/>
        <end position="496"/>
    </location>
</feature>
<accession>A0ABQ9Z4C0</accession>
<evidence type="ECO:0000256" key="1">
    <source>
        <dbReference type="ARBA" id="ARBA00008685"/>
    </source>
</evidence>
<keyword evidence="4 6" id="KW-0863">Zinc-finger</keyword>
<dbReference type="Pfam" id="PF00060">
    <property type="entry name" value="Lig_chan"/>
    <property type="match status" value="1"/>
</dbReference>
<dbReference type="SUPFAM" id="SSF57667">
    <property type="entry name" value="beta-beta-alpha zinc fingers"/>
    <property type="match status" value="6"/>
</dbReference>
<dbReference type="PROSITE" id="PS00028">
    <property type="entry name" value="ZINC_FINGER_C2H2_1"/>
    <property type="match status" value="12"/>
</dbReference>
<keyword evidence="9" id="KW-1133">Transmembrane helix</keyword>
<keyword evidence="2 7" id="KW-0479">Metal-binding</keyword>
<feature type="domain" description="C2H2-type" evidence="10">
    <location>
        <begin position="637"/>
        <end position="664"/>
    </location>
</feature>
<gene>
    <name evidence="12" type="ORF">OUZ56_012897</name>
</gene>
<feature type="domain" description="C2H2-type" evidence="10">
    <location>
        <begin position="306"/>
        <end position="334"/>
    </location>
</feature>
<comment type="similarity">
    <text evidence="1">Belongs to the glutamate-gated ion channel (TC 1.A.10.1) family.</text>
</comment>
<evidence type="ECO:0000259" key="10">
    <source>
        <dbReference type="PROSITE" id="PS50157"/>
    </source>
</evidence>
<evidence type="ECO:0000256" key="5">
    <source>
        <dbReference type="ARBA" id="ARBA00022833"/>
    </source>
</evidence>
<feature type="transmembrane region" description="Helical" evidence="9">
    <location>
        <begin position="1016"/>
        <end position="1037"/>
    </location>
</feature>
<feature type="binding site" evidence="7">
    <location>
        <position position="11"/>
    </location>
    <ligand>
        <name>Zn(2+)</name>
        <dbReference type="ChEBI" id="CHEBI:29105"/>
    </ligand>
</feature>
<feature type="domain" description="ZAD" evidence="11">
    <location>
        <begin position="9"/>
        <end position="84"/>
    </location>
</feature>
<dbReference type="PANTHER" id="PTHR14196">
    <property type="entry name" value="ODD-SKIPPED - RELATED"/>
    <property type="match status" value="1"/>
</dbReference>
<dbReference type="Gene3D" id="3.40.1800.20">
    <property type="match status" value="1"/>
</dbReference>
<feature type="domain" description="C2H2-type" evidence="10">
    <location>
        <begin position="441"/>
        <end position="468"/>
    </location>
</feature>
<dbReference type="Gene3D" id="3.30.160.60">
    <property type="entry name" value="Classic Zinc Finger"/>
    <property type="match status" value="10"/>
</dbReference>
<dbReference type="SMART" id="SM00868">
    <property type="entry name" value="zf-AD"/>
    <property type="match status" value="1"/>
</dbReference>